<evidence type="ECO:0000256" key="1">
    <source>
        <dbReference type="SAM" id="MobiDB-lite"/>
    </source>
</evidence>
<keyword evidence="4" id="KW-1185">Reference proteome</keyword>
<evidence type="ECO:0000259" key="2">
    <source>
        <dbReference type="Pfam" id="PF14111"/>
    </source>
</evidence>
<dbReference type="InterPro" id="IPR040256">
    <property type="entry name" value="At4g02000-like"/>
</dbReference>
<dbReference type="InterPro" id="IPR025558">
    <property type="entry name" value="DUF4283"/>
</dbReference>
<feature type="region of interest" description="Disordered" evidence="1">
    <location>
        <begin position="244"/>
        <end position="443"/>
    </location>
</feature>
<evidence type="ECO:0000313" key="4">
    <source>
        <dbReference type="Proteomes" id="UP000188268"/>
    </source>
</evidence>
<feature type="compositionally biased region" description="Polar residues" evidence="1">
    <location>
        <begin position="388"/>
        <end position="399"/>
    </location>
</feature>
<accession>A0A1R3JN11</accession>
<dbReference type="PANTHER" id="PTHR31286:SF99">
    <property type="entry name" value="DUF4283 DOMAIN-CONTAINING PROTEIN"/>
    <property type="match status" value="1"/>
</dbReference>
<dbReference type="AlphaFoldDB" id="A0A1R3JN11"/>
<feature type="compositionally biased region" description="Polar residues" evidence="1">
    <location>
        <begin position="248"/>
        <end position="263"/>
    </location>
</feature>
<dbReference type="Proteomes" id="UP000188268">
    <property type="component" value="Unassembled WGS sequence"/>
</dbReference>
<proteinExistence type="predicted"/>
<feature type="compositionally biased region" description="Polar residues" evidence="1">
    <location>
        <begin position="279"/>
        <end position="316"/>
    </location>
</feature>
<organism evidence="3 4">
    <name type="scientific">Corchorus capsularis</name>
    <name type="common">Jute</name>
    <dbReference type="NCBI Taxonomy" id="210143"/>
    <lineage>
        <taxon>Eukaryota</taxon>
        <taxon>Viridiplantae</taxon>
        <taxon>Streptophyta</taxon>
        <taxon>Embryophyta</taxon>
        <taxon>Tracheophyta</taxon>
        <taxon>Spermatophyta</taxon>
        <taxon>Magnoliopsida</taxon>
        <taxon>eudicotyledons</taxon>
        <taxon>Gunneridae</taxon>
        <taxon>Pentapetalae</taxon>
        <taxon>rosids</taxon>
        <taxon>malvids</taxon>
        <taxon>Malvales</taxon>
        <taxon>Malvaceae</taxon>
        <taxon>Grewioideae</taxon>
        <taxon>Apeibeae</taxon>
        <taxon>Corchorus</taxon>
    </lineage>
</organism>
<gene>
    <name evidence="3" type="ORF">CCACVL1_05022</name>
</gene>
<feature type="compositionally biased region" description="Polar residues" evidence="1">
    <location>
        <begin position="339"/>
        <end position="363"/>
    </location>
</feature>
<dbReference type="OrthoDB" id="993434at2759"/>
<feature type="domain" description="DUF4283" evidence="2">
    <location>
        <begin position="112"/>
        <end position="193"/>
    </location>
</feature>
<feature type="region of interest" description="Disordered" evidence="1">
    <location>
        <begin position="1"/>
        <end position="47"/>
    </location>
</feature>
<dbReference type="PANTHER" id="PTHR31286">
    <property type="entry name" value="GLYCINE-RICH CELL WALL STRUCTURAL PROTEIN 1.8-LIKE"/>
    <property type="match status" value="1"/>
</dbReference>
<dbReference type="EMBL" id="AWWV01007478">
    <property type="protein sequence ID" value="OMO96272.1"/>
    <property type="molecule type" value="Genomic_DNA"/>
</dbReference>
<reference evidence="3 4" key="1">
    <citation type="submission" date="2013-09" db="EMBL/GenBank/DDBJ databases">
        <title>Corchorus capsularis genome sequencing.</title>
        <authorList>
            <person name="Alam M."/>
            <person name="Haque M.S."/>
            <person name="Islam M.S."/>
            <person name="Emdad E.M."/>
            <person name="Islam M.M."/>
            <person name="Ahmed B."/>
            <person name="Halim A."/>
            <person name="Hossen Q.M.M."/>
            <person name="Hossain M.Z."/>
            <person name="Ahmed R."/>
            <person name="Khan M.M."/>
            <person name="Islam R."/>
            <person name="Rashid M.M."/>
            <person name="Khan S.A."/>
            <person name="Rahman M.S."/>
            <person name="Alam M."/>
        </authorList>
    </citation>
    <scope>NUCLEOTIDE SEQUENCE [LARGE SCALE GENOMIC DNA]</scope>
    <source>
        <strain evidence="4">cv. CVL-1</strain>
        <tissue evidence="3">Whole seedling</tissue>
    </source>
</reference>
<protein>
    <recommendedName>
        <fullName evidence="2">DUF4283 domain-containing protein</fullName>
    </recommendedName>
</protein>
<dbReference type="STRING" id="210143.A0A1R3JN11"/>
<feature type="compositionally biased region" description="Polar residues" evidence="1">
    <location>
        <begin position="27"/>
        <end position="37"/>
    </location>
</feature>
<comment type="caution">
    <text evidence="3">The sequence shown here is derived from an EMBL/GenBank/DDBJ whole genome shotgun (WGS) entry which is preliminary data.</text>
</comment>
<name>A0A1R3JN11_COCAP</name>
<sequence length="443" mass="49513">MEESLPPGEPPNSPLMRSPATKRTRNANDPPTQSKGGNLQARPDMGKENSFSFKDAILNKRYQPKLTWEDVLEDFNEDTTMGEADWDVCDTENTKWPLLKVTKEEHDELYQPWRSTLIVKVLGKSVGYNFLLDRLQQLWKLEEGFSLVDLGNNFFLVRVSNPDDYNSIMTKGPWIVAGHYLTMRKWKPLFRPHQEPIRFTLVWGVNQESEPRKNVDETITQQPHEEINVEARYGPWMLAQRRPKRNNARPNHQGATKAQSTAGSRFAPLEGMEKEMSETPKSMTDGASSSKAQQNPRPNNGKSKALTDITNDQSSMHVKLGPKTAQTIDHTRKAKSKPKSTFTLPKSNTDTIPSLSQTLSCSPSPKPLAVTPPTSSTPFTFSSSPSTNTVQPNPTNIQVNGGDHDKTDSPPPPQIDMDWAGVGETRDCPTADDSGYSGGIWLL</sequence>
<feature type="compositionally biased region" description="Low complexity" evidence="1">
    <location>
        <begin position="371"/>
        <end position="387"/>
    </location>
</feature>
<evidence type="ECO:0000313" key="3">
    <source>
        <dbReference type="EMBL" id="OMO96272.1"/>
    </source>
</evidence>
<dbReference type="Pfam" id="PF14111">
    <property type="entry name" value="DUF4283"/>
    <property type="match status" value="1"/>
</dbReference>
<dbReference type="Gramene" id="OMO96272">
    <property type="protein sequence ID" value="OMO96272"/>
    <property type="gene ID" value="CCACVL1_05022"/>
</dbReference>